<accession>A0A4R1F736</accession>
<keyword evidence="3" id="KW-1185">Reference proteome</keyword>
<reference evidence="2 3" key="1">
    <citation type="submission" date="2019-03" db="EMBL/GenBank/DDBJ databases">
        <title>Genomic Encyclopedia of Type Strains, Phase IV (KMG-IV): sequencing the most valuable type-strain genomes for metagenomic binning, comparative biology and taxonomic classification.</title>
        <authorList>
            <person name="Goeker M."/>
        </authorList>
    </citation>
    <scope>NUCLEOTIDE SEQUENCE [LARGE SCALE GENOMIC DNA]</scope>
    <source>
        <strain evidence="2 3">DSM 24830</strain>
    </source>
</reference>
<dbReference type="PANTHER" id="PTHR46563:SF4">
    <property type="entry name" value="ASPARTYL_ASPARAGINYL BETA-HYDROXYLASE ISOFORM X1"/>
    <property type="match status" value="1"/>
</dbReference>
<feature type="region of interest" description="Disordered" evidence="1">
    <location>
        <begin position="52"/>
        <end position="133"/>
    </location>
</feature>
<dbReference type="RefSeq" id="WP_131904076.1">
    <property type="nucleotide sequence ID" value="NZ_SMFQ01000002.1"/>
</dbReference>
<dbReference type="InterPro" id="IPR001646">
    <property type="entry name" value="5peptide_repeat"/>
</dbReference>
<dbReference type="SUPFAM" id="SSF141571">
    <property type="entry name" value="Pentapeptide repeat-like"/>
    <property type="match status" value="1"/>
</dbReference>
<evidence type="ECO:0000256" key="1">
    <source>
        <dbReference type="SAM" id="MobiDB-lite"/>
    </source>
</evidence>
<dbReference type="AlphaFoldDB" id="A0A4R1F736"/>
<dbReference type="Gene3D" id="2.160.20.80">
    <property type="entry name" value="E3 ubiquitin-protein ligase SopA"/>
    <property type="match status" value="1"/>
</dbReference>
<dbReference type="Proteomes" id="UP000294887">
    <property type="component" value="Unassembled WGS sequence"/>
</dbReference>
<evidence type="ECO:0000313" key="2">
    <source>
        <dbReference type="EMBL" id="TCJ88379.1"/>
    </source>
</evidence>
<evidence type="ECO:0000313" key="3">
    <source>
        <dbReference type="Proteomes" id="UP000294887"/>
    </source>
</evidence>
<name>A0A4R1F736_9GAMM</name>
<feature type="compositionally biased region" description="Basic and acidic residues" evidence="1">
    <location>
        <begin position="113"/>
        <end position="133"/>
    </location>
</feature>
<gene>
    <name evidence="2" type="ORF">EV695_0223</name>
</gene>
<comment type="caution">
    <text evidence="2">The sequence shown here is derived from an EMBL/GenBank/DDBJ whole genome shotgun (WGS) entry which is preliminary data.</text>
</comment>
<organism evidence="2 3">
    <name type="scientific">Cocleimonas flava</name>
    <dbReference type="NCBI Taxonomy" id="634765"/>
    <lineage>
        <taxon>Bacteria</taxon>
        <taxon>Pseudomonadati</taxon>
        <taxon>Pseudomonadota</taxon>
        <taxon>Gammaproteobacteria</taxon>
        <taxon>Thiotrichales</taxon>
        <taxon>Thiotrichaceae</taxon>
        <taxon>Cocleimonas</taxon>
    </lineage>
</organism>
<feature type="compositionally biased region" description="Basic and acidic residues" evidence="1">
    <location>
        <begin position="64"/>
        <end position="82"/>
    </location>
</feature>
<dbReference type="PANTHER" id="PTHR46563">
    <property type="entry name" value="RING-TYPE DOMAIN-CONTAINING PROTEIN"/>
    <property type="match status" value="1"/>
</dbReference>
<proteinExistence type="predicted"/>
<protein>
    <submittedName>
        <fullName evidence="2">Pentapeptide repeat protein</fullName>
    </submittedName>
</protein>
<dbReference type="Pfam" id="PF00805">
    <property type="entry name" value="Pentapeptide"/>
    <property type="match status" value="1"/>
</dbReference>
<sequence length="736" mass="85300">MSVDRTPLKSSLSELGEKLVSEELCASEKQNDSAIDPMEIISSEDELDMILASLAEEDQVQAPEKTETPEKQREPQQAKNKDQPVVPPKPPALTVKTKPSVFEKLRSTLHVHKSTEDDVDHSHQQRLEQEKLEKERIKQEQLEKAKLEQAKLEKARLEKAKLEKAKLEKAKIEKARLEKAKLEKARLEKAKLEKARLKQAKLEKIRLERERLEAERLEEERLEAERLEAERLEAERLEAERLEEERIEAERFEAERLEAERLEAERLEAERIEAERLEAERLKAERIEAERIEAERIEAERIEAERIEAERIEAERIEAERIEAERIEAERLEAERLEAERLEAERLEKEKTEKEQKARENLELARIEQERLEIEKRENAALEKERLAMERIGREQEKLRLEREKLKHEKYLLKQQKIQAQNQNSNNKVSEPNDLAAKLNQALEVQSKKAQKNQESEALTVEEEAVETLEVVETEKASSLDQLPQNNDDVISDFEENLEKSPESGGVELFADREIEVEPEELEYFIPEKYLLSTFLHQLEIAKQVYKLIEIKCKGILIIIDHTLNTVYCNTALDSEKFEERCSMLIESEVCSISELNYDEAKTHQSFRREKPELSHSVEAFVWAASKYTSKGRMPEGTDLARIIGLKNKPVLTQLAVMPNMIEIVDLLDEGSYSLSGIQQHLGIEQANLADVYSALLSLGLIEFNPGADRANKSSASKKEDAPKKIFSRFFKRKEK</sequence>
<dbReference type="EMBL" id="SMFQ01000002">
    <property type="protein sequence ID" value="TCJ88379.1"/>
    <property type="molecule type" value="Genomic_DNA"/>
</dbReference>